<organism evidence="2">
    <name type="scientific">Chromera velia CCMP2878</name>
    <dbReference type="NCBI Taxonomy" id="1169474"/>
    <lineage>
        <taxon>Eukaryota</taxon>
        <taxon>Sar</taxon>
        <taxon>Alveolata</taxon>
        <taxon>Colpodellida</taxon>
        <taxon>Chromeraceae</taxon>
        <taxon>Chromera</taxon>
    </lineage>
</organism>
<name>A0A0G4EZR6_9ALVE</name>
<gene>
    <name evidence="2" type="ORF">Cvel_14474</name>
</gene>
<dbReference type="VEuPathDB" id="CryptoDB:Cvel_14474"/>
<evidence type="ECO:0000256" key="1">
    <source>
        <dbReference type="SAM" id="MobiDB-lite"/>
    </source>
</evidence>
<dbReference type="AlphaFoldDB" id="A0A0G4EZR6"/>
<proteinExistence type="predicted"/>
<evidence type="ECO:0000313" key="2">
    <source>
        <dbReference type="EMBL" id="CEM05086.1"/>
    </source>
</evidence>
<accession>A0A0G4EZR6</accession>
<dbReference type="EMBL" id="CDMZ01000035">
    <property type="protein sequence ID" value="CEM05086.1"/>
    <property type="molecule type" value="Genomic_DNA"/>
</dbReference>
<feature type="compositionally biased region" description="Basic and acidic residues" evidence="1">
    <location>
        <begin position="313"/>
        <end position="323"/>
    </location>
</feature>
<sequence length="323" mass="34603">MRVDRPVMGDKLPGGAVVSRSAGNTPLREQGVLGMGVLEFSTYDDAPPESRPIRVTVWNTPRGGKKLIAFLKDSRDAKSCEFATLKPDVNSYDPLKFKVGEIDMDGKRLRVKKRQLGPCFEMRGDFVPHAALQAITDEVQLRKVGLGKLLSKDKGSDGDEAAEKEKEEPKASEESAAKQSVELPEEDFRPTEEAEEPSSSSALSSSLAEAAPSGAPQEEPVEGPTDRILVGMEDVAGVGDHPLSGDITDSEPLSLVASMTEGDRSDGEMSAWTMSTCGEGSEDEDSDDKDFGARLGGPWLGPASTGDAVLPQEEEKEKEPTPI</sequence>
<dbReference type="PhylomeDB" id="A0A0G4EZR6"/>
<protein>
    <submittedName>
        <fullName evidence="2">Uncharacterized protein</fullName>
    </submittedName>
</protein>
<feature type="region of interest" description="Disordered" evidence="1">
    <location>
        <begin position="150"/>
        <end position="323"/>
    </location>
</feature>
<feature type="compositionally biased region" description="Basic and acidic residues" evidence="1">
    <location>
        <begin position="150"/>
        <end position="176"/>
    </location>
</feature>
<feature type="compositionally biased region" description="Low complexity" evidence="1">
    <location>
        <begin position="197"/>
        <end position="213"/>
    </location>
</feature>
<reference evidence="2" key="1">
    <citation type="submission" date="2014-11" db="EMBL/GenBank/DDBJ databases">
        <authorList>
            <person name="Otto D Thomas"/>
            <person name="Naeem Raeece"/>
        </authorList>
    </citation>
    <scope>NUCLEOTIDE SEQUENCE</scope>
</reference>